<evidence type="ECO:0000259" key="7">
    <source>
        <dbReference type="PROSITE" id="PS50106"/>
    </source>
</evidence>
<name>A0ABQ8MPW6_LABRO</name>
<organism evidence="10 11">
    <name type="scientific">Labeo rohita</name>
    <name type="common">Indian major carp</name>
    <name type="synonym">Cyprinus rohita</name>
    <dbReference type="NCBI Taxonomy" id="84645"/>
    <lineage>
        <taxon>Eukaryota</taxon>
        <taxon>Metazoa</taxon>
        <taxon>Chordata</taxon>
        <taxon>Craniata</taxon>
        <taxon>Vertebrata</taxon>
        <taxon>Euteleostomi</taxon>
        <taxon>Actinopterygii</taxon>
        <taxon>Neopterygii</taxon>
        <taxon>Teleostei</taxon>
        <taxon>Ostariophysi</taxon>
        <taxon>Cypriniformes</taxon>
        <taxon>Cyprinidae</taxon>
        <taxon>Labeoninae</taxon>
        <taxon>Labeonini</taxon>
        <taxon>Labeo</taxon>
    </lineage>
</organism>
<evidence type="ECO:0000256" key="1">
    <source>
        <dbReference type="ARBA" id="ARBA00010541"/>
    </source>
</evidence>
<comment type="caution">
    <text evidence="10">The sequence shown here is derived from an EMBL/GenBank/DDBJ whole genome shotgun (WGS) entry which is preliminary data.</text>
</comment>
<evidence type="ECO:0000313" key="10">
    <source>
        <dbReference type="EMBL" id="KAI2664740.1"/>
    </source>
</evidence>
<dbReference type="PROSITE" id="PS51323">
    <property type="entry name" value="IGFBP_N_2"/>
    <property type="match status" value="1"/>
</dbReference>
<dbReference type="SUPFAM" id="SSF100895">
    <property type="entry name" value="Kazal-type serine protease inhibitors"/>
    <property type="match status" value="1"/>
</dbReference>
<dbReference type="PANTHER" id="PTHR22939:SF105">
    <property type="entry name" value="SERINE PROTEASE HTRA4"/>
    <property type="match status" value="1"/>
</dbReference>
<feature type="region of interest" description="Disordered" evidence="5">
    <location>
        <begin position="461"/>
        <end position="500"/>
    </location>
</feature>
<dbReference type="InterPro" id="IPR036034">
    <property type="entry name" value="PDZ_sf"/>
</dbReference>
<evidence type="ECO:0000256" key="3">
    <source>
        <dbReference type="ARBA" id="ARBA00022801"/>
    </source>
</evidence>
<feature type="domain" description="Kazal-like" evidence="9">
    <location>
        <begin position="74"/>
        <end position="136"/>
    </location>
</feature>
<dbReference type="SUPFAM" id="SSF50494">
    <property type="entry name" value="Trypsin-like serine proteases"/>
    <property type="match status" value="1"/>
</dbReference>
<protein>
    <submittedName>
        <fullName evidence="10">Serine protease HTRA1</fullName>
    </submittedName>
</protein>
<feature type="domain" description="PDZ" evidence="7">
    <location>
        <begin position="390"/>
        <end position="445"/>
    </location>
</feature>
<dbReference type="SUPFAM" id="SSF57184">
    <property type="entry name" value="Growth factor receptor domain"/>
    <property type="match status" value="1"/>
</dbReference>
<dbReference type="SMART" id="SM00280">
    <property type="entry name" value="KAZAL"/>
    <property type="match status" value="1"/>
</dbReference>
<dbReference type="InterPro" id="IPR009003">
    <property type="entry name" value="Peptidase_S1_PA"/>
</dbReference>
<dbReference type="Pfam" id="PF13365">
    <property type="entry name" value="Trypsin_2"/>
    <property type="match status" value="1"/>
</dbReference>
<reference evidence="10 11" key="1">
    <citation type="submission" date="2022-01" db="EMBL/GenBank/DDBJ databases">
        <title>A high-quality chromosome-level genome assembly of rohu carp, Labeo rohita.</title>
        <authorList>
            <person name="Arick M.A. II"/>
            <person name="Hsu C.-Y."/>
            <person name="Magbanua Z."/>
            <person name="Pechanova O."/>
            <person name="Grover C."/>
            <person name="Miller E."/>
            <person name="Thrash A."/>
            <person name="Ezzel L."/>
            <person name="Alam S."/>
            <person name="Benzie J."/>
            <person name="Hamilton M."/>
            <person name="Karsi A."/>
            <person name="Lawrence M.L."/>
            <person name="Peterson D.G."/>
        </authorList>
    </citation>
    <scope>NUCLEOTIDE SEQUENCE [LARGE SCALE GENOMIC DNA]</scope>
    <source>
        <strain evidence="11">BAU-BD-2019</strain>
        <tissue evidence="10">Blood</tissue>
    </source>
</reference>
<evidence type="ECO:0000259" key="9">
    <source>
        <dbReference type="PROSITE" id="PS51465"/>
    </source>
</evidence>
<accession>A0ABQ8MPW6</accession>
<dbReference type="Gene3D" id="3.30.60.30">
    <property type="match status" value="1"/>
</dbReference>
<evidence type="ECO:0000313" key="11">
    <source>
        <dbReference type="Proteomes" id="UP000830375"/>
    </source>
</evidence>
<dbReference type="InterPro" id="IPR001940">
    <property type="entry name" value="Peptidase_S1C"/>
</dbReference>
<feature type="compositionally biased region" description="Polar residues" evidence="5">
    <location>
        <begin position="475"/>
        <end position="488"/>
    </location>
</feature>
<dbReference type="Gene3D" id="2.40.10.120">
    <property type="match status" value="1"/>
</dbReference>
<dbReference type="SUPFAM" id="SSF50156">
    <property type="entry name" value="PDZ domain-like"/>
    <property type="match status" value="1"/>
</dbReference>
<dbReference type="Gene3D" id="4.10.40.20">
    <property type="match status" value="1"/>
</dbReference>
<dbReference type="InterPro" id="IPR001478">
    <property type="entry name" value="PDZ"/>
</dbReference>
<dbReference type="Pfam" id="PF17820">
    <property type="entry name" value="PDZ_6"/>
    <property type="match status" value="1"/>
</dbReference>
<evidence type="ECO:0000256" key="6">
    <source>
        <dbReference type="SAM" id="SignalP"/>
    </source>
</evidence>
<dbReference type="InterPro" id="IPR041489">
    <property type="entry name" value="PDZ_6"/>
</dbReference>
<gene>
    <name evidence="10" type="ORF">H4Q32_003018</name>
</gene>
<dbReference type="EMBL" id="JACTAM010000005">
    <property type="protein sequence ID" value="KAI2664740.1"/>
    <property type="molecule type" value="Genomic_DNA"/>
</dbReference>
<evidence type="ECO:0000256" key="2">
    <source>
        <dbReference type="ARBA" id="ARBA00022670"/>
    </source>
</evidence>
<feature type="chain" id="PRO_5047441871" evidence="6">
    <location>
        <begin position="17"/>
        <end position="500"/>
    </location>
</feature>
<keyword evidence="6" id="KW-0732">Signal</keyword>
<dbReference type="GO" id="GO:0008233">
    <property type="term" value="F:peptidase activity"/>
    <property type="evidence" value="ECO:0007669"/>
    <property type="project" value="UniProtKB-KW"/>
</dbReference>
<evidence type="ECO:0000256" key="5">
    <source>
        <dbReference type="SAM" id="MobiDB-lite"/>
    </source>
</evidence>
<dbReference type="InterPro" id="IPR036058">
    <property type="entry name" value="Kazal_dom_sf"/>
</dbReference>
<evidence type="ECO:0000259" key="8">
    <source>
        <dbReference type="PROSITE" id="PS51323"/>
    </source>
</evidence>
<dbReference type="Pfam" id="PF07648">
    <property type="entry name" value="Kazal_2"/>
    <property type="match status" value="1"/>
</dbReference>
<feature type="domain" description="IGFBP N-terminal" evidence="8">
    <location>
        <begin position="22"/>
        <end position="92"/>
    </location>
</feature>
<dbReference type="SMART" id="SM00228">
    <property type="entry name" value="PDZ"/>
    <property type="match status" value="1"/>
</dbReference>
<sequence length="500" mass="54607">MWRLLACVLMASVLQARDLRTRETICPNVCDLSRCSSALESCYFGVVKDRCDCCAVCAAGEGECCGEREHEVCGQGMTCEYRTSARGTCVCDSHEPACGSDGRTYPSICRLKAENRRAEMSGIPAVIFIQRGPCETGSRNPSSMRYKFNFIADVVDKIAPAVVHLELFSRLPFSNQDVPVSSGSGFIVSEDGWIVTNAHVLSNKQHIKVELKNGMLYDATIKDVDQKLDIALIKIDSEAPLPVLLLGRSSDLRPGEFVVAVGSPFSLQNTVTTGIISTTHRGGHELGLQNSDMEYIQTDAIINYGNSGGPLVNLDGDVIGINTLKVTPGISFAIPSDRIRQFLADSYDRQRKGRMLTKKRYMGVRMLQLSAALIRELKEKESNFPDVSSGVYVYEVIPGTAAFSAGLLNQDVIISINRQPVSSTEDVSQAVQSNEVLSLVVQRANEEITLTVVPDEASCYQENEVHKPPDAKTAQGKQLSHRSPSVSETEPIDAKTSQEK</sequence>
<dbReference type="CDD" id="cd00104">
    <property type="entry name" value="KAZAL_FS"/>
    <property type="match status" value="1"/>
</dbReference>
<dbReference type="InterPro" id="IPR000867">
    <property type="entry name" value="IGFBP-like"/>
</dbReference>
<dbReference type="InterPro" id="IPR009030">
    <property type="entry name" value="Growth_fac_rcpt_cys_sf"/>
</dbReference>
<dbReference type="Proteomes" id="UP000830375">
    <property type="component" value="Unassembled WGS sequence"/>
</dbReference>
<proteinExistence type="inferred from homology"/>
<dbReference type="PROSITE" id="PS51465">
    <property type="entry name" value="KAZAL_2"/>
    <property type="match status" value="1"/>
</dbReference>
<dbReference type="PRINTS" id="PR00834">
    <property type="entry name" value="PROTEASES2C"/>
</dbReference>
<dbReference type="SMART" id="SM00121">
    <property type="entry name" value="IB"/>
    <property type="match status" value="1"/>
</dbReference>
<dbReference type="PROSITE" id="PS50106">
    <property type="entry name" value="PDZ"/>
    <property type="match status" value="1"/>
</dbReference>
<dbReference type="CDD" id="cd06785">
    <property type="entry name" value="cpPDZ_HtrA-like"/>
    <property type="match status" value="1"/>
</dbReference>
<dbReference type="Gene3D" id="2.30.42.10">
    <property type="match status" value="1"/>
</dbReference>
<keyword evidence="4" id="KW-1015">Disulfide bond</keyword>
<keyword evidence="2 10" id="KW-0645">Protease</keyword>
<comment type="similarity">
    <text evidence="1">Belongs to the peptidase S1C family.</text>
</comment>
<evidence type="ECO:0000256" key="4">
    <source>
        <dbReference type="ARBA" id="ARBA00023157"/>
    </source>
</evidence>
<feature type="signal peptide" evidence="6">
    <location>
        <begin position="1"/>
        <end position="16"/>
    </location>
</feature>
<dbReference type="PANTHER" id="PTHR22939">
    <property type="entry name" value="SERINE PROTEASE FAMILY S1C HTRA-RELATED"/>
    <property type="match status" value="1"/>
</dbReference>
<keyword evidence="3" id="KW-0378">Hydrolase</keyword>
<dbReference type="Pfam" id="PF00219">
    <property type="entry name" value="IGFBP"/>
    <property type="match status" value="1"/>
</dbReference>
<keyword evidence="11" id="KW-1185">Reference proteome</keyword>
<dbReference type="InterPro" id="IPR002350">
    <property type="entry name" value="Kazal_dom"/>
</dbReference>
<dbReference type="GO" id="GO:0006508">
    <property type="term" value="P:proteolysis"/>
    <property type="evidence" value="ECO:0007669"/>
    <property type="project" value="UniProtKB-KW"/>
</dbReference>